<dbReference type="PROSITE" id="PS50157">
    <property type="entry name" value="ZINC_FINGER_C2H2_2"/>
    <property type="match status" value="2"/>
</dbReference>
<name>A0AA39WDN5_9PEZI</name>
<keyword evidence="1" id="KW-0479">Metal-binding</keyword>
<dbReference type="PANTHER" id="PTHR35391">
    <property type="entry name" value="C2H2-TYPE DOMAIN-CONTAINING PROTEIN-RELATED"/>
    <property type="match status" value="1"/>
</dbReference>
<dbReference type="InterPro" id="IPR013087">
    <property type="entry name" value="Znf_C2H2_type"/>
</dbReference>
<dbReference type="EMBL" id="JAULSU010000006">
    <property type="protein sequence ID" value="KAK0613473.1"/>
    <property type="molecule type" value="Genomic_DNA"/>
</dbReference>
<feature type="compositionally biased region" description="Basic and acidic residues" evidence="2">
    <location>
        <begin position="445"/>
        <end position="455"/>
    </location>
</feature>
<proteinExistence type="predicted"/>
<comment type="caution">
    <text evidence="4">The sequence shown here is derived from an EMBL/GenBank/DDBJ whole genome shotgun (WGS) entry which is preliminary data.</text>
</comment>
<feature type="region of interest" description="Disordered" evidence="2">
    <location>
        <begin position="30"/>
        <end position="53"/>
    </location>
</feature>
<feature type="region of interest" description="Disordered" evidence="2">
    <location>
        <begin position="148"/>
        <end position="179"/>
    </location>
</feature>
<organism evidence="4 5">
    <name type="scientific">Immersiella caudata</name>
    <dbReference type="NCBI Taxonomy" id="314043"/>
    <lineage>
        <taxon>Eukaryota</taxon>
        <taxon>Fungi</taxon>
        <taxon>Dikarya</taxon>
        <taxon>Ascomycota</taxon>
        <taxon>Pezizomycotina</taxon>
        <taxon>Sordariomycetes</taxon>
        <taxon>Sordariomycetidae</taxon>
        <taxon>Sordariales</taxon>
        <taxon>Lasiosphaeriaceae</taxon>
        <taxon>Immersiella</taxon>
    </lineage>
</organism>
<evidence type="ECO:0000256" key="2">
    <source>
        <dbReference type="SAM" id="MobiDB-lite"/>
    </source>
</evidence>
<dbReference type="InterPro" id="IPR036236">
    <property type="entry name" value="Znf_C2H2_sf"/>
</dbReference>
<dbReference type="PANTHER" id="PTHR35391:SF3">
    <property type="entry name" value="FINGER DOMAIN PROTEIN, PUTATIVE (AFU_ORTHOLOGUE AFUA_8G04300)-RELATED"/>
    <property type="match status" value="1"/>
</dbReference>
<sequence length="879" mass="97357">MDALARATEMESLNQQYGLFVGQPDQFGDYPSVASHGHPGLPRDSGRNGASLPFANFMRDGPWDPLRANAPSKPGVFGPRHQGSYGYDNFSYREEPTALSDFGADSAYYSQSVVENLTRKSVVESTYGDPDRGTETQSFVQPFSDLHLHSQHSQGQDSVSVTGEKHWNPQHSPANPEPSYRVCPTCKASVKTKAELNKHKLRHEKPFRCDAPECPRTQGFGTQNDLARHQQSVHRAEGLKFRCAEGACKTKLKLWPRADNFKQHLKRVHGIIINAEGDLSGYEIRPSTNEDLAYLGTSVAQVDMPAQSERLSPWIGMDQSQESSGPPSGEIGYSHLGAVLEASQHQGPVDDQSPSDQLDEDDSQHQEQDSSDSDHLHTELHSTLSEFGSQSQAHEFMATGPTELYQESHALRTGVLNPADLVSPMRESHAVEAMAQGADDQYCQPEDKSQEKPQGDDLYVQDPGQSLTARLGREPAEQGRSHDGSELARLRDAVGSEAARGPEAAEALGDVRKLFHEPERAAGPNTKGTVAPCAVKEPMSSKAVSAKASLGDVALDVSDVSATLQKLMGELDKSELDKLVAKLGYRKAMEEEAKAQEGTPNPPAAPEREGAEVPCQESGCAKKFKRPCELKKHMKRHEKPYACTHADCDKRFGSKNDWKRHENSQHIQLEFWKCAEVLRDGSASPSVAPVVCNKICHRRETFKNHLDKDHGIADAKTIEERCTDCRNGRNFESRFWCGFCKKTIEFGKNGGLACSARFDHIDSHFTGKEGFDKMDIKDWKSIELEPAETFEEILPQNPRPAIQTSHATDSHSRKRRHDAGTSSSQSKRAKHCSSRKDSNQFLIWFCCNCNTNNFWQHAVTTTCLEAECGHHVCSRCSKE</sequence>
<dbReference type="AlphaFoldDB" id="A0AA39WDN5"/>
<feature type="region of interest" description="Disordered" evidence="2">
    <location>
        <begin position="591"/>
        <end position="612"/>
    </location>
</feature>
<feature type="compositionally biased region" description="Polar residues" evidence="2">
    <location>
        <begin position="151"/>
        <end position="161"/>
    </location>
</feature>
<dbReference type="SUPFAM" id="SSF57667">
    <property type="entry name" value="beta-beta-alpha zinc fingers"/>
    <property type="match status" value="1"/>
</dbReference>
<feature type="domain" description="C2H2-type" evidence="3">
    <location>
        <begin position="641"/>
        <end position="666"/>
    </location>
</feature>
<gene>
    <name evidence="4" type="ORF">B0T14DRAFT_280128</name>
</gene>
<feature type="region of interest" description="Disordered" evidence="2">
    <location>
        <begin position="344"/>
        <end position="379"/>
    </location>
</feature>
<protein>
    <recommendedName>
        <fullName evidence="3">C2H2-type domain-containing protein</fullName>
    </recommendedName>
</protein>
<evidence type="ECO:0000313" key="5">
    <source>
        <dbReference type="Proteomes" id="UP001175000"/>
    </source>
</evidence>
<evidence type="ECO:0000259" key="3">
    <source>
        <dbReference type="PROSITE" id="PS50157"/>
    </source>
</evidence>
<feature type="domain" description="C2H2-type" evidence="3">
    <location>
        <begin position="613"/>
        <end position="642"/>
    </location>
</feature>
<feature type="compositionally biased region" description="Basic and acidic residues" evidence="2">
    <location>
        <begin position="363"/>
        <end position="379"/>
    </location>
</feature>
<keyword evidence="1" id="KW-0863">Zinc-finger</keyword>
<dbReference type="GO" id="GO:0008270">
    <property type="term" value="F:zinc ion binding"/>
    <property type="evidence" value="ECO:0007669"/>
    <property type="project" value="UniProtKB-KW"/>
</dbReference>
<reference evidence="4" key="1">
    <citation type="submission" date="2023-06" db="EMBL/GenBank/DDBJ databases">
        <title>Genome-scale phylogeny and comparative genomics of the fungal order Sordariales.</title>
        <authorList>
            <consortium name="Lawrence Berkeley National Laboratory"/>
            <person name="Hensen N."/>
            <person name="Bonometti L."/>
            <person name="Westerberg I."/>
            <person name="Brannstrom I.O."/>
            <person name="Guillou S."/>
            <person name="Cros-Aarteil S."/>
            <person name="Calhoun S."/>
            <person name="Haridas S."/>
            <person name="Kuo A."/>
            <person name="Mondo S."/>
            <person name="Pangilinan J."/>
            <person name="Riley R."/>
            <person name="Labutti K."/>
            <person name="Andreopoulos B."/>
            <person name="Lipzen A."/>
            <person name="Chen C."/>
            <person name="Yanf M."/>
            <person name="Daum C."/>
            <person name="Ng V."/>
            <person name="Clum A."/>
            <person name="Steindorff A."/>
            <person name="Ohm R."/>
            <person name="Martin F."/>
            <person name="Silar P."/>
            <person name="Natvig D."/>
            <person name="Lalanne C."/>
            <person name="Gautier V."/>
            <person name="Ament-Velasquez S.L."/>
            <person name="Kruys A."/>
            <person name="Hutchinson M.I."/>
            <person name="Powell A.J."/>
            <person name="Barry K."/>
            <person name="Miller A.N."/>
            <person name="Grigoriev I.V."/>
            <person name="Debuchy R."/>
            <person name="Gladieux P."/>
            <person name="Thoren M.H."/>
            <person name="Johannesson H."/>
        </authorList>
    </citation>
    <scope>NUCLEOTIDE SEQUENCE</scope>
    <source>
        <strain evidence="4">CBS 606.72</strain>
    </source>
</reference>
<feature type="region of interest" description="Disordered" evidence="2">
    <location>
        <begin position="442"/>
        <end position="462"/>
    </location>
</feature>
<dbReference type="SMART" id="SM00355">
    <property type="entry name" value="ZnF_C2H2"/>
    <property type="match status" value="6"/>
</dbReference>
<feature type="region of interest" description="Disordered" evidence="2">
    <location>
        <begin position="793"/>
        <end position="831"/>
    </location>
</feature>
<dbReference type="Gene3D" id="3.30.160.60">
    <property type="entry name" value="Classic Zinc Finger"/>
    <property type="match status" value="2"/>
</dbReference>
<dbReference type="PROSITE" id="PS00028">
    <property type="entry name" value="ZINC_FINGER_C2H2_1"/>
    <property type="match status" value="3"/>
</dbReference>
<evidence type="ECO:0000256" key="1">
    <source>
        <dbReference type="PROSITE-ProRule" id="PRU00042"/>
    </source>
</evidence>
<keyword evidence="5" id="KW-1185">Reference proteome</keyword>
<evidence type="ECO:0000313" key="4">
    <source>
        <dbReference type="EMBL" id="KAK0613473.1"/>
    </source>
</evidence>
<dbReference type="Proteomes" id="UP001175000">
    <property type="component" value="Unassembled WGS sequence"/>
</dbReference>
<keyword evidence="1" id="KW-0862">Zinc</keyword>
<accession>A0AA39WDN5</accession>